<evidence type="ECO:0000256" key="4">
    <source>
        <dbReference type="ARBA" id="ARBA00022989"/>
    </source>
</evidence>
<reference evidence="7" key="1">
    <citation type="submission" date="2020-10" db="EMBL/GenBank/DDBJ databases">
        <authorList>
            <person name="Gilroy R."/>
        </authorList>
    </citation>
    <scope>NUCLEOTIDE SEQUENCE</scope>
    <source>
        <strain evidence="7">1383</strain>
    </source>
</reference>
<dbReference type="PANTHER" id="PTHR42865:SF2">
    <property type="entry name" value="PROTON:GLUTAMATE SYMPORTER DAACS FAMILY"/>
    <property type="match status" value="1"/>
</dbReference>
<dbReference type="SUPFAM" id="SSF118215">
    <property type="entry name" value="Proton glutamate symport protein"/>
    <property type="match status" value="1"/>
</dbReference>
<evidence type="ECO:0000256" key="2">
    <source>
        <dbReference type="ARBA" id="ARBA00022448"/>
    </source>
</evidence>
<dbReference type="Proteomes" id="UP000824161">
    <property type="component" value="Unassembled WGS sequence"/>
</dbReference>
<dbReference type="GO" id="GO:0006835">
    <property type="term" value="P:dicarboxylic acid transport"/>
    <property type="evidence" value="ECO:0007669"/>
    <property type="project" value="TreeGrafter"/>
</dbReference>
<name>A0A9D1H9M7_9FLAO</name>
<accession>A0A9D1H9M7</accession>
<comment type="subcellular location">
    <subcellularLocation>
        <location evidence="1">Membrane</location>
        <topology evidence="1">Multi-pass membrane protein</topology>
    </subcellularLocation>
</comment>
<feature type="transmembrane region" description="Helical" evidence="6">
    <location>
        <begin position="180"/>
        <end position="203"/>
    </location>
</feature>
<feature type="transmembrane region" description="Helical" evidence="6">
    <location>
        <begin position="354"/>
        <end position="375"/>
    </location>
</feature>
<feature type="transmembrane region" description="Helical" evidence="6">
    <location>
        <begin position="77"/>
        <end position="99"/>
    </location>
</feature>
<dbReference type="InterPro" id="IPR001991">
    <property type="entry name" value="Na-dicarboxylate_symporter"/>
</dbReference>
<evidence type="ECO:0000256" key="3">
    <source>
        <dbReference type="ARBA" id="ARBA00022692"/>
    </source>
</evidence>
<feature type="transmembrane region" description="Helical" evidence="6">
    <location>
        <begin position="149"/>
        <end position="168"/>
    </location>
</feature>
<dbReference type="GO" id="GO:0005886">
    <property type="term" value="C:plasma membrane"/>
    <property type="evidence" value="ECO:0007669"/>
    <property type="project" value="TreeGrafter"/>
</dbReference>
<comment type="caution">
    <text evidence="7">The sequence shown here is derived from an EMBL/GenBank/DDBJ whole genome shotgun (WGS) entry which is preliminary data.</text>
</comment>
<feature type="transmembrane region" description="Helical" evidence="6">
    <location>
        <begin position="223"/>
        <end position="245"/>
    </location>
</feature>
<dbReference type="AlphaFoldDB" id="A0A9D1H9M7"/>
<gene>
    <name evidence="7" type="ORF">IAC44_04195</name>
</gene>
<protein>
    <submittedName>
        <fullName evidence="7">Dicarboxylate/amino acid:cation symporter</fullName>
    </submittedName>
</protein>
<sequence>MKKLLRNLSFWVFAAMILGILVGYLMGPSAHVLAPLGTLFMQLIQMLVVPLVFISIVSGAATLGGSRSAGRIGVTSIGYILVTTLISTVLAILIGSWLAPGSGLDASSIDLLASQNTTDMSTPPSLTFWGTIIGMIPANPVRALTEGNILQIIVFGLFLGFGISTLAAGKKEPVIRGVNYLLEALIWCINKVMLVAPLGVFGLMADATGTFGFDILLSVANLLWVDIIVVLAMGLGIYPLTIALFSRTPVTHFFRSMAEPQIVAFSTSSSMATLPVNMETVEKKLGVSKQVTSFVIPLGATINMTGNAIYYTLVALFFAQLYGIDLNLGHYIAISITASLGAVGQAGVPGPTLMVVAVLASAGIPLSGLPLLFALDRIFDMIRTVLNITGDAACAVVTDYLCGKSRRDAAPQTPARE</sequence>
<dbReference type="EMBL" id="DVLY01000097">
    <property type="protein sequence ID" value="HIT98021.1"/>
    <property type="molecule type" value="Genomic_DNA"/>
</dbReference>
<dbReference type="PRINTS" id="PR00173">
    <property type="entry name" value="EDTRNSPORT"/>
</dbReference>
<dbReference type="GO" id="GO:0015293">
    <property type="term" value="F:symporter activity"/>
    <property type="evidence" value="ECO:0007669"/>
    <property type="project" value="InterPro"/>
</dbReference>
<dbReference type="PANTHER" id="PTHR42865">
    <property type="entry name" value="PROTON/GLUTAMATE-ASPARTATE SYMPORTER"/>
    <property type="match status" value="1"/>
</dbReference>
<keyword evidence="3 6" id="KW-0812">Transmembrane</keyword>
<keyword evidence="4 6" id="KW-1133">Transmembrane helix</keyword>
<dbReference type="Pfam" id="PF00375">
    <property type="entry name" value="SDF"/>
    <property type="match status" value="1"/>
</dbReference>
<evidence type="ECO:0000313" key="7">
    <source>
        <dbReference type="EMBL" id="HIT98021.1"/>
    </source>
</evidence>
<evidence type="ECO:0000256" key="5">
    <source>
        <dbReference type="ARBA" id="ARBA00023136"/>
    </source>
</evidence>
<dbReference type="Gene3D" id="1.10.3860.10">
    <property type="entry name" value="Sodium:dicarboxylate symporter"/>
    <property type="match status" value="1"/>
</dbReference>
<evidence type="ECO:0000313" key="8">
    <source>
        <dbReference type="Proteomes" id="UP000824161"/>
    </source>
</evidence>
<keyword evidence="5 6" id="KW-0472">Membrane</keyword>
<dbReference type="InterPro" id="IPR036458">
    <property type="entry name" value="Na:dicarbo_symporter_sf"/>
</dbReference>
<evidence type="ECO:0000256" key="6">
    <source>
        <dbReference type="SAM" id="Phobius"/>
    </source>
</evidence>
<evidence type="ECO:0000256" key="1">
    <source>
        <dbReference type="ARBA" id="ARBA00004141"/>
    </source>
</evidence>
<feature type="transmembrane region" description="Helical" evidence="6">
    <location>
        <begin position="7"/>
        <end position="27"/>
    </location>
</feature>
<keyword evidence="2" id="KW-0813">Transport</keyword>
<reference evidence="7" key="2">
    <citation type="journal article" date="2021" name="PeerJ">
        <title>Extensive microbial diversity within the chicken gut microbiome revealed by metagenomics and culture.</title>
        <authorList>
            <person name="Gilroy R."/>
            <person name="Ravi A."/>
            <person name="Getino M."/>
            <person name="Pursley I."/>
            <person name="Horton D.L."/>
            <person name="Alikhan N.F."/>
            <person name="Baker D."/>
            <person name="Gharbi K."/>
            <person name="Hall N."/>
            <person name="Watson M."/>
            <person name="Adriaenssens E.M."/>
            <person name="Foster-Nyarko E."/>
            <person name="Jarju S."/>
            <person name="Secka A."/>
            <person name="Antonio M."/>
            <person name="Oren A."/>
            <person name="Chaudhuri R.R."/>
            <person name="La Ragione R."/>
            <person name="Hildebrand F."/>
            <person name="Pallen M.J."/>
        </authorList>
    </citation>
    <scope>NUCLEOTIDE SEQUENCE</scope>
    <source>
        <strain evidence="7">1383</strain>
    </source>
</reference>
<feature type="transmembrane region" description="Helical" evidence="6">
    <location>
        <begin position="39"/>
        <end position="65"/>
    </location>
</feature>
<organism evidence="7 8">
    <name type="scientific">Candidatus Merdimorpha stercoravium</name>
    <dbReference type="NCBI Taxonomy" id="2840863"/>
    <lineage>
        <taxon>Bacteria</taxon>
        <taxon>Pseudomonadati</taxon>
        <taxon>Bacteroidota</taxon>
        <taxon>Flavobacteriia</taxon>
        <taxon>Flavobacteriales</taxon>
        <taxon>Candidatus Merdimorpha</taxon>
    </lineage>
</organism>
<proteinExistence type="predicted"/>